<dbReference type="GO" id="GO:0016987">
    <property type="term" value="F:sigma factor activity"/>
    <property type="evidence" value="ECO:0007669"/>
    <property type="project" value="UniProtKB-KW"/>
</dbReference>
<dbReference type="GO" id="GO:0003677">
    <property type="term" value="F:DNA binding"/>
    <property type="evidence" value="ECO:0007669"/>
    <property type="project" value="UniProtKB-KW"/>
</dbReference>
<dbReference type="PANTHER" id="PTHR30385:SF4">
    <property type="entry name" value="RNA POLYMERASE SIGMA-E FACTOR"/>
    <property type="match status" value="1"/>
</dbReference>
<dbReference type="PRINTS" id="PR00046">
    <property type="entry name" value="SIGMA70FCT"/>
</dbReference>
<evidence type="ECO:0000259" key="6">
    <source>
        <dbReference type="Pfam" id="PF04542"/>
    </source>
</evidence>
<evidence type="ECO:0000256" key="3">
    <source>
        <dbReference type="ARBA" id="ARBA00023125"/>
    </source>
</evidence>
<dbReference type="PANTHER" id="PTHR30385">
    <property type="entry name" value="SIGMA FACTOR F FLAGELLAR"/>
    <property type="match status" value="1"/>
</dbReference>
<comment type="caution">
    <text evidence="8">The sequence shown here is derived from an EMBL/GenBank/DDBJ whole genome shotgun (WGS) entry which is preliminary data.</text>
</comment>
<keyword evidence="1" id="KW-0805">Transcription regulation</keyword>
<dbReference type="CDD" id="cd06171">
    <property type="entry name" value="Sigma70_r4"/>
    <property type="match status" value="1"/>
</dbReference>
<dbReference type="InterPro" id="IPR007624">
    <property type="entry name" value="RNA_pol_sigma70_r3"/>
</dbReference>
<feature type="domain" description="RNA polymerase sigma-70 region 4" evidence="7">
    <location>
        <begin position="200"/>
        <end position="249"/>
    </location>
</feature>
<dbReference type="Pfam" id="PF04545">
    <property type="entry name" value="Sigma70_r4"/>
    <property type="match status" value="1"/>
</dbReference>
<dbReference type="Pfam" id="PF04542">
    <property type="entry name" value="Sigma70_r2"/>
    <property type="match status" value="1"/>
</dbReference>
<dbReference type="Gene3D" id="1.20.120.1810">
    <property type="match status" value="1"/>
</dbReference>
<dbReference type="Proteomes" id="UP000215896">
    <property type="component" value="Unassembled WGS sequence"/>
</dbReference>
<dbReference type="InterPro" id="IPR013325">
    <property type="entry name" value="RNA_pol_sigma_r2"/>
</dbReference>
<accession>A0A255GAH7</accession>
<sequence length="260" mass="28003">MIMAPHRFGTGLRNPLNDTIETLLCAEPGDEVLGGAPSPQEAAIVAGLPLAESIARSYRGRGADSDDLLQVARLGLVKAVQGYRLGSAAGFVAYAVPTIKGEIKRHFRDHEWLVRPPRALQELQSEVSQTRTALGQRLGRNATDDEVAEALSVSADRVRAAGLSRRAYAAAQTGPDDLVQIAAGGDDFARVLDRESLQVALAGLTDRDAALFRMRFVEERSQSAIGQELGVSQVQVSRLLARLIDRLRAVLVDTDQLRAS</sequence>
<dbReference type="GO" id="GO:0006352">
    <property type="term" value="P:DNA-templated transcription initiation"/>
    <property type="evidence" value="ECO:0007669"/>
    <property type="project" value="InterPro"/>
</dbReference>
<dbReference type="Pfam" id="PF04539">
    <property type="entry name" value="Sigma70_r3"/>
    <property type="match status" value="1"/>
</dbReference>
<keyword evidence="9" id="KW-1185">Reference proteome</keyword>
<dbReference type="AlphaFoldDB" id="A0A255GAH7"/>
<evidence type="ECO:0000259" key="7">
    <source>
        <dbReference type="Pfam" id="PF04545"/>
    </source>
</evidence>
<dbReference type="InterPro" id="IPR036388">
    <property type="entry name" value="WH-like_DNA-bd_sf"/>
</dbReference>
<protein>
    <submittedName>
        <fullName evidence="8">RNA polymerase subunit sigma-28</fullName>
    </submittedName>
</protein>
<dbReference type="NCBIfam" id="TIGR02937">
    <property type="entry name" value="sigma70-ECF"/>
    <property type="match status" value="1"/>
</dbReference>
<dbReference type="EMBL" id="NMVO01000014">
    <property type="protein sequence ID" value="OYO12940.1"/>
    <property type="molecule type" value="Genomic_DNA"/>
</dbReference>
<evidence type="ECO:0000313" key="8">
    <source>
        <dbReference type="EMBL" id="OYO12940.1"/>
    </source>
</evidence>
<keyword evidence="4" id="KW-0804">Transcription</keyword>
<feature type="domain" description="RNA polymerase sigma-70 region 2" evidence="6">
    <location>
        <begin position="48"/>
        <end position="112"/>
    </location>
</feature>
<feature type="domain" description="RNA polymerase sigma-70 region 3" evidence="5">
    <location>
        <begin position="125"/>
        <end position="168"/>
    </location>
</feature>
<dbReference type="InterPro" id="IPR007630">
    <property type="entry name" value="RNA_pol_sigma70_r4"/>
</dbReference>
<organism evidence="8 9">
    <name type="scientific">Enemella evansiae</name>
    <dbReference type="NCBI Taxonomy" id="2016499"/>
    <lineage>
        <taxon>Bacteria</taxon>
        <taxon>Bacillati</taxon>
        <taxon>Actinomycetota</taxon>
        <taxon>Actinomycetes</taxon>
        <taxon>Propionibacteriales</taxon>
        <taxon>Propionibacteriaceae</taxon>
        <taxon>Enemella</taxon>
    </lineage>
</organism>
<dbReference type="OrthoDB" id="9804285at2"/>
<dbReference type="SUPFAM" id="SSF88659">
    <property type="entry name" value="Sigma3 and sigma4 domains of RNA polymerase sigma factors"/>
    <property type="match status" value="2"/>
</dbReference>
<name>A0A255GAH7_9ACTN</name>
<evidence type="ECO:0000256" key="2">
    <source>
        <dbReference type="ARBA" id="ARBA00023082"/>
    </source>
</evidence>
<gene>
    <name evidence="8" type="ORF">CGZ94_13745</name>
</gene>
<evidence type="ECO:0000259" key="5">
    <source>
        <dbReference type="Pfam" id="PF04539"/>
    </source>
</evidence>
<reference evidence="8 9" key="1">
    <citation type="submission" date="2017-07" db="EMBL/GenBank/DDBJ databases">
        <title>Draft whole genome sequences of clinical Proprionibacteriaceae strains.</title>
        <authorList>
            <person name="Bernier A.-M."/>
            <person name="Bernard K."/>
            <person name="Domingo M.-C."/>
        </authorList>
    </citation>
    <scope>NUCLEOTIDE SEQUENCE [LARGE SCALE GENOMIC DNA]</scope>
    <source>
        <strain evidence="8 9">NML 030167</strain>
    </source>
</reference>
<dbReference type="Gene3D" id="1.10.10.10">
    <property type="entry name" value="Winged helix-like DNA-binding domain superfamily/Winged helix DNA-binding domain"/>
    <property type="match status" value="2"/>
</dbReference>
<dbReference type="InterPro" id="IPR014284">
    <property type="entry name" value="RNA_pol_sigma-70_dom"/>
</dbReference>
<evidence type="ECO:0000256" key="4">
    <source>
        <dbReference type="ARBA" id="ARBA00023163"/>
    </source>
</evidence>
<dbReference type="SUPFAM" id="SSF88946">
    <property type="entry name" value="Sigma2 domain of RNA polymerase sigma factors"/>
    <property type="match status" value="1"/>
</dbReference>
<evidence type="ECO:0000313" key="9">
    <source>
        <dbReference type="Proteomes" id="UP000215896"/>
    </source>
</evidence>
<evidence type="ECO:0000256" key="1">
    <source>
        <dbReference type="ARBA" id="ARBA00023015"/>
    </source>
</evidence>
<dbReference type="InterPro" id="IPR013324">
    <property type="entry name" value="RNA_pol_sigma_r3/r4-like"/>
</dbReference>
<keyword evidence="3" id="KW-0238">DNA-binding</keyword>
<keyword evidence="2" id="KW-0731">Sigma factor</keyword>
<dbReference type="InterPro" id="IPR000943">
    <property type="entry name" value="RNA_pol_sigma70"/>
</dbReference>
<dbReference type="InterPro" id="IPR007627">
    <property type="entry name" value="RNA_pol_sigma70_r2"/>
</dbReference>
<proteinExistence type="predicted"/>